<gene>
    <name evidence="2" type="ORF">Tam10B_2040</name>
</gene>
<dbReference type="RefSeq" id="WP_093961158.1">
    <property type="nucleotide sequence ID" value="NZ_NEWD01000031.1"/>
</dbReference>
<reference evidence="2 3" key="1">
    <citation type="submission" date="2017-05" db="EMBL/GenBank/DDBJ databases">
        <title>Bifidobacterium vansinderenii sp. nov.</title>
        <authorList>
            <person name="Lugli G.A."/>
            <person name="Duranti S."/>
            <person name="Mangifesta M."/>
        </authorList>
    </citation>
    <scope>NUCLEOTIDE SEQUENCE [LARGE SCALE GENOMIC DNA]</scope>
    <source>
        <strain evidence="2 3">Tam10B</strain>
    </source>
</reference>
<feature type="transmembrane region" description="Helical" evidence="1">
    <location>
        <begin position="62"/>
        <end position="85"/>
    </location>
</feature>
<feature type="transmembrane region" description="Helical" evidence="1">
    <location>
        <begin position="92"/>
        <end position="111"/>
    </location>
</feature>
<feature type="transmembrane region" description="Helical" evidence="1">
    <location>
        <begin position="7"/>
        <end position="25"/>
    </location>
</feature>
<dbReference type="OrthoDB" id="9784157at2"/>
<feature type="transmembrane region" description="Helical" evidence="1">
    <location>
        <begin position="398"/>
        <end position="422"/>
    </location>
</feature>
<feature type="transmembrane region" description="Helical" evidence="1">
    <location>
        <begin position="173"/>
        <end position="206"/>
    </location>
</feature>
<dbReference type="Proteomes" id="UP000215433">
    <property type="component" value="Unassembled WGS sequence"/>
</dbReference>
<feature type="transmembrane region" description="Helical" evidence="1">
    <location>
        <begin position="293"/>
        <end position="311"/>
    </location>
</feature>
<sequence length="597" mass="65307">MAVGAMLLVIFVIASIPMFMTYLPFTPGHDLFFHLYRIQGIADGLRTGQFPVRMQTSQLEGYGYPVSILYGDIFLYPAALLHLLGFSINTSYKLFVLTINALTVITAYILARRIFGSRIIGILAGALWTLAPYRLEDVYLRASVGEYTALFFVPVLLYGMYAIFFRSGERFSWLWVAIGCSGIVLSHAVSVFLVAIPASLLLVVGLIRHHDLAVWKNLLLSCASIIGLSLWFLVPFIDYYRNVDMKVSALDAVGKMTSAAANAIQPAQMFMLFVPMNGMSSGDPNSVQEMPFALGWSLLAGFAVFIVAALLADVSRSGLKQMVTIGGTVGVVALVVMFMSTMLFHWNVTRFAWWNKAVSTLATIQFPWRFLGVASVLLVFVACAGMFLIQSDGTLSRFAVPVISVLLILSVCEAGVAATTWMENAESSGQFSIREKDPASNFGVMNGEYLPAATDTGKLLAGDSRLAKTRGATISDYEKHGTTIDFNIEQSSSGAKVELPLLMYPHYVIDSAESTTNSGLTLTANDDGRMVLLIDEAYSGHVTIRFVEPVLWRMSEAVTCITIVAIIAAWATMRVRGTAEKTTSSHRVSPPKHRVEE</sequence>
<feature type="transmembrane region" description="Helical" evidence="1">
    <location>
        <begin position="218"/>
        <end position="237"/>
    </location>
</feature>
<feature type="transmembrane region" description="Helical" evidence="1">
    <location>
        <begin position="550"/>
        <end position="571"/>
    </location>
</feature>
<dbReference type="AlphaFoldDB" id="A0A229VVS8"/>
<comment type="caution">
    <text evidence="2">The sequence shown here is derived from an EMBL/GenBank/DDBJ whole genome shotgun (WGS) entry which is preliminary data.</text>
</comment>
<accession>A0A229VVS8</accession>
<keyword evidence="3" id="KW-1185">Reference proteome</keyword>
<feature type="transmembrane region" description="Helical" evidence="1">
    <location>
        <begin position="117"/>
        <end position="135"/>
    </location>
</feature>
<evidence type="ECO:0000313" key="3">
    <source>
        <dbReference type="Proteomes" id="UP000215433"/>
    </source>
</evidence>
<name>A0A229VVS8_9BIFI</name>
<feature type="transmembrane region" description="Helical" evidence="1">
    <location>
        <begin position="147"/>
        <end position="167"/>
    </location>
</feature>
<protein>
    <recommendedName>
        <fullName evidence="4">Membrane protein 6-pyruvoyl-tetrahydropterin synthase-related domain-containing protein</fullName>
    </recommendedName>
</protein>
<feature type="transmembrane region" description="Helical" evidence="1">
    <location>
        <begin position="366"/>
        <end position="389"/>
    </location>
</feature>
<evidence type="ECO:0000256" key="1">
    <source>
        <dbReference type="SAM" id="Phobius"/>
    </source>
</evidence>
<feature type="transmembrane region" description="Helical" evidence="1">
    <location>
        <begin position="323"/>
        <end position="346"/>
    </location>
</feature>
<proteinExistence type="predicted"/>
<dbReference type="EMBL" id="NEWD01000031">
    <property type="protein sequence ID" value="OXM99722.1"/>
    <property type="molecule type" value="Genomic_DNA"/>
</dbReference>
<keyword evidence="1" id="KW-1133">Transmembrane helix</keyword>
<organism evidence="2 3">
    <name type="scientific">Bifidobacterium vansinderenii</name>
    <dbReference type="NCBI Taxonomy" id="1984871"/>
    <lineage>
        <taxon>Bacteria</taxon>
        <taxon>Bacillati</taxon>
        <taxon>Actinomycetota</taxon>
        <taxon>Actinomycetes</taxon>
        <taxon>Bifidobacteriales</taxon>
        <taxon>Bifidobacteriaceae</taxon>
        <taxon>Bifidobacterium</taxon>
    </lineage>
</organism>
<evidence type="ECO:0000313" key="2">
    <source>
        <dbReference type="EMBL" id="OXM99722.1"/>
    </source>
</evidence>
<keyword evidence="1" id="KW-0472">Membrane</keyword>
<keyword evidence="1" id="KW-0812">Transmembrane</keyword>
<evidence type="ECO:0008006" key="4">
    <source>
        <dbReference type="Google" id="ProtNLM"/>
    </source>
</evidence>